<dbReference type="AlphaFoldDB" id="A0A7S0UAW0"/>
<proteinExistence type="predicted"/>
<dbReference type="EMBL" id="HBFK01036143">
    <property type="protein sequence ID" value="CAD8755361.1"/>
    <property type="molecule type" value="Transcribed_RNA"/>
</dbReference>
<name>A0A7S0UAW0_HEMAN</name>
<gene>
    <name evidence="1" type="ORF">HAND1043_LOCUS21869</name>
</gene>
<reference evidence="1" key="1">
    <citation type="submission" date="2021-01" db="EMBL/GenBank/DDBJ databases">
        <authorList>
            <person name="Corre E."/>
            <person name="Pelletier E."/>
            <person name="Niang G."/>
            <person name="Scheremetjew M."/>
            <person name="Finn R."/>
            <person name="Kale V."/>
            <person name="Holt S."/>
            <person name="Cochrane G."/>
            <person name="Meng A."/>
            <person name="Brown T."/>
            <person name="Cohen L."/>
        </authorList>
    </citation>
    <scope>NUCLEOTIDE SEQUENCE</scope>
    <source>
        <strain evidence="1">CCMP441</strain>
    </source>
</reference>
<accession>A0A7S0UAW0</accession>
<evidence type="ECO:0000313" key="1">
    <source>
        <dbReference type="EMBL" id="CAD8755361.1"/>
    </source>
</evidence>
<organism evidence="1">
    <name type="scientific">Hemiselmis andersenii</name>
    <name type="common">Cryptophyte alga</name>
    <dbReference type="NCBI Taxonomy" id="464988"/>
    <lineage>
        <taxon>Eukaryota</taxon>
        <taxon>Cryptophyceae</taxon>
        <taxon>Cryptomonadales</taxon>
        <taxon>Hemiselmidaceae</taxon>
        <taxon>Hemiselmis</taxon>
    </lineage>
</organism>
<sequence length="105" mass="11136">MGRGFRGLCGLEREMFALLATTFTALSHDPPTFGTMVKNTSMVGFGAHAHLVTGGTMGGWGLSPHDFLMNDCGPLSNDCNIGFDIGGKTKGDFYARKHEGPLAGR</sequence>
<protein>
    <submittedName>
        <fullName evidence="1">Uncharacterized protein</fullName>
    </submittedName>
</protein>